<dbReference type="PANTHER" id="PTHR23302:SF24">
    <property type="entry name" value="TMC DOMAIN-CONTAINING PROTEIN"/>
    <property type="match status" value="1"/>
</dbReference>
<dbReference type="GO" id="GO:0005886">
    <property type="term" value="C:plasma membrane"/>
    <property type="evidence" value="ECO:0007669"/>
    <property type="project" value="InterPro"/>
</dbReference>
<dbReference type="InterPro" id="IPR038900">
    <property type="entry name" value="TMC"/>
</dbReference>
<protein>
    <submittedName>
        <fullName evidence="8">Transmembrane channel-like protein 7</fullName>
    </submittedName>
</protein>
<keyword evidence="4 6" id="KW-1133">Transmembrane helix</keyword>
<organism evidence="8 9">
    <name type="scientific">Oopsacas minuta</name>
    <dbReference type="NCBI Taxonomy" id="111878"/>
    <lineage>
        <taxon>Eukaryota</taxon>
        <taxon>Metazoa</taxon>
        <taxon>Porifera</taxon>
        <taxon>Hexactinellida</taxon>
        <taxon>Hexasterophora</taxon>
        <taxon>Lyssacinosida</taxon>
        <taxon>Leucopsacidae</taxon>
        <taxon>Oopsacas</taxon>
    </lineage>
</organism>
<feature type="transmembrane region" description="Helical" evidence="6">
    <location>
        <begin position="454"/>
        <end position="474"/>
    </location>
</feature>
<dbReference type="PANTHER" id="PTHR23302">
    <property type="entry name" value="TRANSMEMBRANE CHANNEL-RELATED"/>
    <property type="match status" value="1"/>
</dbReference>
<feature type="transmembrane region" description="Helical" evidence="6">
    <location>
        <begin position="596"/>
        <end position="614"/>
    </location>
</feature>
<feature type="transmembrane region" description="Helical" evidence="6">
    <location>
        <begin position="650"/>
        <end position="673"/>
    </location>
</feature>
<dbReference type="EMBL" id="JAKMXF010000325">
    <property type="protein sequence ID" value="KAI6648821.1"/>
    <property type="molecule type" value="Genomic_DNA"/>
</dbReference>
<evidence type="ECO:0000256" key="4">
    <source>
        <dbReference type="ARBA" id="ARBA00022989"/>
    </source>
</evidence>
<feature type="transmembrane region" description="Helical" evidence="6">
    <location>
        <begin position="732"/>
        <end position="751"/>
    </location>
</feature>
<evidence type="ECO:0000313" key="8">
    <source>
        <dbReference type="EMBL" id="KAI6648821.1"/>
    </source>
</evidence>
<sequence length="790" mass="90519">MAFCNNDECEIVGTLNPSLSKSPDALLECLLEAPSKATHYEERSPDLKNVRKALFKSKHAKTMDLFLCLDEDKEPIHRRLTRNVMRLVNIDDDELAHLEENREPQVSRLSNITEEPHHRKSLVSSQDVSIELRRATSKMEDHTYTQGIKLRRRYTPHSRSGFRRYIDDSNEKLRKVRLKMVKSSIRNVISFFDISKYALKKIENTFGSAIASYFLLLKHLIWMNFIILLLQGAFVIVPQLLGENPSDYSLASTRDIIDTCVATQNKAEISCVFDDFVIPIITGGGWFTNSPVFIGRYSSEHINPIASTTLYGYHMPSAYLYAYFTILLVVTILLARWVGDSLLLFSGLKLEPGLQFAAFIFSSWDYNITKPISAKRKLKANLISLTEMHREFVERHDTRTWKYLLLIYLWRAFTWSLTIILLLVGCSLIVISPLCNFLNIISDECASTESWRTIISPVIVLLVQAVLDFIFPLISKLEFYHKQSVQVFITLIRIVLVRLVAITAISIDLLSVYILSTGGEDCWETQYGQVFYRQALFALIASIFVYAIYLALRRIISTLVLGELHTWKCIPNKIMKAIDFVIEGPNFNIPTRVMNIIYIQALLWLGLFFCPWLSLMGFLGFILLFIVMSFSTLSFIKFDVSQIYYSANSFLFYNFILILMFAFTFLLLILPIFGFTPSAGCSPFRGRTTVYSLFTDQLNTLSSLTRVSIPLQGSNNTNPVQWLVADFINSPLALPVFSIMIIIIAALGRTLSKKNDEIFHLNKRIYEETTDKLYFLSVAKKMGSKYMTHL</sequence>
<feature type="transmembrane region" description="Helical" evidence="6">
    <location>
        <begin position="408"/>
        <end position="434"/>
    </location>
</feature>
<accession>A0AAV7JK37</accession>
<comment type="subcellular location">
    <subcellularLocation>
        <location evidence="1">Membrane</location>
        <topology evidence="1">Multi-pass membrane protein</topology>
    </subcellularLocation>
</comment>
<reference evidence="8 9" key="1">
    <citation type="journal article" date="2023" name="BMC Biol.">
        <title>The compact genome of the sponge Oopsacas minuta (Hexactinellida) is lacking key metazoan core genes.</title>
        <authorList>
            <person name="Santini S."/>
            <person name="Schenkelaars Q."/>
            <person name="Jourda C."/>
            <person name="Duchesne M."/>
            <person name="Belahbib H."/>
            <person name="Rocher C."/>
            <person name="Selva M."/>
            <person name="Riesgo A."/>
            <person name="Vervoort M."/>
            <person name="Leys S.P."/>
            <person name="Kodjabachian L."/>
            <person name="Le Bivic A."/>
            <person name="Borchiellini C."/>
            <person name="Claverie J.M."/>
            <person name="Renard E."/>
        </authorList>
    </citation>
    <scope>NUCLEOTIDE SEQUENCE [LARGE SCALE GENOMIC DNA]</scope>
    <source>
        <strain evidence="8">SPO-2</strain>
    </source>
</reference>
<keyword evidence="9" id="KW-1185">Reference proteome</keyword>
<evidence type="ECO:0000259" key="7">
    <source>
        <dbReference type="Pfam" id="PF07810"/>
    </source>
</evidence>
<gene>
    <name evidence="8" type="ORF">LOD99_7083</name>
</gene>
<comment type="caution">
    <text evidence="8">The sequence shown here is derived from an EMBL/GenBank/DDBJ whole genome shotgun (WGS) entry which is preliminary data.</text>
</comment>
<feature type="domain" description="TMC" evidence="7">
    <location>
        <begin position="522"/>
        <end position="636"/>
    </location>
</feature>
<feature type="transmembrane region" description="Helical" evidence="6">
    <location>
        <begin position="620"/>
        <end position="638"/>
    </location>
</feature>
<evidence type="ECO:0000256" key="5">
    <source>
        <dbReference type="ARBA" id="ARBA00023136"/>
    </source>
</evidence>
<evidence type="ECO:0000256" key="6">
    <source>
        <dbReference type="SAM" id="Phobius"/>
    </source>
</evidence>
<name>A0AAV7JK37_9METZ</name>
<dbReference type="InterPro" id="IPR012496">
    <property type="entry name" value="TMC_dom"/>
</dbReference>
<proteinExistence type="inferred from homology"/>
<dbReference type="AlphaFoldDB" id="A0AAV7JK37"/>
<evidence type="ECO:0000313" key="9">
    <source>
        <dbReference type="Proteomes" id="UP001165289"/>
    </source>
</evidence>
<evidence type="ECO:0000256" key="3">
    <source>
        <dbReference type="ARBA" id="ARBA00022692"/>
    </source>
</evidence>
<feature type="transmembrane region" description="Helical" evidence="6">
    <location>
        <begin position="220"/>
        <end position="241"/>
    </location>
</feature>
<feature type="transmembrane region" description="Helical" evidence="6">
    <location>
        <begin position="535"/>
        <end position="552"/>
    </location>
</feature>
<evidence type="ECO:0000256" key="2">
    <source>
        <dbReference type="ARBA" id="ARBA00006510"/>
    </source>
</evidence>
<dbReference type="Pfam" id="PF07810">
    <property type="entry name" value="TMC"/>
    <property type="match status" value="1"/>
</dbReference>
<keyword evidence="3 6" id="KW-0812">Transmembrane</keyword>
<comment type="similarity">
    <text evidence="2">Belongs to the TMC family.</text>
</comment>
<keyword evidence="5 6" id="KW-0472">Membrane</keyword>
<feature type="transmembrane region" description="Helical" evidence="6">
    <location>
        <begin position="318"/>
        <end position="339"/>
    </location>
</feature>
<evidence type="ECO:0000256" key="1">
    <source>
        <dbReference type="ARBA" id="ARBA00004141"/>
    </source>
</evidence>
<feature type="transmembrane region" description="Helical" evidence="6">
    <location>
        <begin position="495"/>
        <end position="515"/>
    </location>
</feature>
<dbReference type="Proteomes" id="UP001165289">
    <property type="component" value="Unassembled WGS sequence"/>
</dbReference>
<dbReference type="GO" id="GO:0008381">
    <property type="term" value="F:mechanosensitive monoatomic ion channel activity"/>
    <property type="evidence" value="ECO:0007669"/>
    <property type="project" value="TreeGrafter"/>
</dbReference>